<feature type="chain" id="PRO_5033054281" description="DUF6801 domain-containing protein" evidence="1">
    <location>
        <begin position="30"/>
        <end position="206"/>
    </location>
</feature>
<feature type="signal peptide" evidence="1">
    <location>
        <begin position="1"/>
        <end position="29"/>
    </location>
</feature>
<organism evidence="3 4">
    <name type="scientific">Amycolatopsis umgeniensis</name>
    <dbReference type="NCBI Taxonomy" id="336628"/>
    <lineage>
        <taxon>Bacteria</taxon>
        <taxon>Bacillati</taxon>
        <taxon>Actinomycetota</taxon>
        <taxon>Actinomycetes</taxon>
        <taxon>Pseudonocardiales</taxon>
        <taxon>Pseudonocardiaceae</taxon>
        <taxon>Amycolatopsis</taxon>
    </lineage>
</organism>
<proteinExistence type="predicted"/>
<accession>A0A841AYF1</accession>
<gene>
    <name evidence="3" type="ORF">HDA45_002064</name>
</gene>
<name>A0A841AYF1_9PSEU</name>
<dbReference type="Proteomes" id="UP000580861">
    <property type="component" value="Unassembled WGS sequence"/>
</dbReference>
<evidence type="ECO:0000259" key="2">
    <source>
        <dbReference type="Pfam" id="PF20611"/>
    </source>
</evidence>
<dbReference type="EMBL" id="JACHMX010000001">
    <property type="protein sequence ID" value="MBB5851977.1"/>
    <property type="molecule type" value="Genomic_DNA"/>
</dbReference>
<reference evidence="3 4" key="1">
    <citation type="submission" date="2020-08" db="EMBL/GenBank/DDBJ databases">
        <title>Sequencing the genomes of 1000 actinobacteria strains.</title>
        <authorList>
            <person name="Klenk H.-P."/>
        </authorList>
    </citation>
    <scope>NUCLEOTIDE SEQUENCE [LARGE SCALE GENOMIC DNA]</scope>
    <source>
        <strain evidence="3 4">DSM 45272</strain>
    </source>
</reference>
<dbReference type="Pfam" id="PF20611">
    <property type="entry name" value="DUF6801"/>
    <property type="match status" value="1"/>
</dbReference>
<evidence type="ECO:0000256" key="1">
    <source>
        <dbReference type="SAM" id="SignalP"/>
    </source>
</evidence>
<feature type="domain" description="DUF6801" evidence="2">
    <location>
        <begin position="39"/>
        <end position="200"/>
    </location>
</feature>
<comment type="caution">
    <text evidence="3">The sequence shown here is derived from an EMBL/GenBank/DDBJ whole genome shotgun (WGS) entry which is preliminary data.</text>
</comment>
<evidence type="ECO:0000313" key="3">
    <source>
        <dbReference type="EMBL" id="MBB5851977.1"/>
    </source>
</evidence>
<sequence>MGQRIRRAGATAAVMVGAVSLLTAAPAAATTSFATGTITYMCSFPTIGQQPLDVKMAFTGPDSVPAGGSVTPAGITGSLVFNPTLNAVTFNASNRDGLRGTMTAPVTGTNVTPASAVVTSLRIPEQIAPYVPGPRTIQFTQDASTVVPGFGAGTPGQAVLSLGTKLRIEADLHQKDGTRSPWTFNCTVKNTNPAQNRAFGPAITIT</sequence>
<dbReference type="InterPro" id="IPR046542">
    <property type="entry name" value="DUF6801"/>
</dbReference>
<dbReference type="RefSeq" id="WP_184894094.1">
    <property type="nucleotide sequence ID" value="NZ_JACHMX010000001.1"/>
</dbReference>
<keyword evidence="1" id="KW-0732">Signal</keyword>
<evidence type="ECO:0000313" key="4">
    <source>
        <dbReference type="Proteomes" id="UP000580861"/>
    </source>
</evidence>
<dbReference type="AlphaFoldDB" id="A0A841AYF1"/>
<keyword evidence="4" id="KW-1185">Reference proteome</keyword>
<protein>
    <recommendedName>
        <fullName evidence="2">DUF6801 domain-containing protein</fullName>
    </recommendedName>
</protein>